<dbReference type="InterPro" id="IPR036388">
    <property type="entry name" value="WH-like_DNA-bd_sf"/>
</dbReference>
<accession>A0ABX7Y9E2</accession>
<dbReference type="SUPFAM" id="SSF46767">
    <property type="entry name" value="Methylated DNA-protein cysteine methyltransferase, C-terminal domain"/>
    <property type="match status" value="1"/>
</dbReference>
<dbReference type="PANTHER" id="PTHR42942:SF1">
    <property type="entry name" value="ALKYLTRANSFERASE-LIKE PROTEIN 1"/>
    <property type="match status" value="1"/>
</dbReference>
<evidence type="ECO:0000313" key="3">
    <source>
        <dbReference type="EMBL" id="QUC09707.1"/>
    </source>
</evidence>
<protein>
    <submittedName>
        <fullName evidence="3">MGMT family protein</fullName>
    </submittedName>
</protein>
<dbReference type="Proteomes" id="UP000678513">
    <property type="component" value="Chromosome"/>
</dbReference>
<sequence>MDLTIERVLCAVECVPAGRVVSYGDIAELVGTSARRVGAIMSSAGAAVPWWRVTNATGRLPEHLVTAASRHWTRERTPARDGRCLMSLARVDLARWVEDYETARLT</sequence>
<gene>
    <name evidence="3" type="ORF">J5A65_11645</name>
</gene>
<dbReference type="CDD" id="cd06445">
    <property type="entry name" value="ATase"/>
    <property type="match status" value="1"/>
</dbReference>
<dbReference type="Pfam" id="PF01035">
    <property type="entry name" value="DNA_binding_1"/>
    <property type="match status" value="1"/>
</dbReference>
<proteinExistence type="predicted"/>
<dbReference type="InterPro" id="IPR014048">
    <property type="entry name" value="MethylDNA_cys_MeTrfase_DNA-bd"/>
</dbReference>
<reference evidence="3 4" key="1">
    <citation type="submission" date="2021-03" db="EMBL/GenBank/DDBJ databases">
        <title>Human Oral Microbial Genomes.</title>
        <authorList>
            <person name="Johnston C.D."/>
            <person name="Chen T."/>
            <person name="Dewhirst F.E."/>
        </authorList>
    </citation>
    <scope>NUCLEOTIDE SEQUENCE [LARGE SCALE GENOMIC DNA]</scope>
    <source>
        <strain evidence="3 4">DSMZ 100122</strain>
    </source>
</reference>
<dbReference type="EMBL" id="CP072384">
    <property type="protein sequence ID" value="QUC09707.1"/>
    <property type="molecule type" value="Genomic_DNA"/>
</dbReference>
<keyword evidence="4" id="KW-1185">Reference proteome</keyword>
<keyword evidence="1" id="KW-0227">DNA damage</keyword>
<dbReference type="Gene3D" id="1.10.10.10">
    <property type="entry name" value="Winged helix-like DNA-binding domain superfamily/Winged helix DNA-binding domain"/>
    <property type="match status" value="1"/>
</dbReference>
<evidence type="ECO:0000313" key="4">
    <source>
        <dbReference type="Proteomes" id="UP000678513"/>
    </source>
</evidence>
<feature type="domain" description="Methylated-DNA-[protein]-cysteine S-methyltransferase DNA binding" evidence="2">
    <location>
        <begin position="6"/>
        <end position="63"/>
    </location>
</feature>
<dbReference type="PANTHER" id="PTHR42942">
    <property type="entry name" value="6-O-METHYLGUANINE DNA METHYLTRANSFERASE"/>
    <property type="match status" value="1"/>
</dbReference>
<evidence type="ECO:0000256" key="1">
    <source>
        <dbReference type="ARBA" id="ARBA00022763"/>
    </source>
</evidence>
<dbReference type="InterPro" id="IPR052520">
    <property type="entry name" value="ATL_DNA_repair"/>
</dbReference>
<evidence type="ECO:0000259" key="2">
    <source>
        <dbReference type="Pfam" id="PF01035"/>
    </source>
</evidence>
<name>A0ABX7Y9E2_9ACTN</name>
<dbReference type="InterPro" id="IPR036217">
    <property type="entry name" value="MethylDNA_cys_MeTrfase_DNAb"/>
</dbReference>
<organism evidence="3 4">
    <name type="scientific">Arachnia rubra</name>
    <dbReference type="NCBI Taxonomy" id="1547448"/>
    <lineage>
        <taxon>Bacteria</taxon>
        <taxon>Bacillati</taxon>
        <taxon>Actinomycetota</taxon>
        <taxon>Actinomycetes</taxon>
        <taxon>Propionibacteriales</taxon>
        <taxon>Propionibacteriaceae</taxon>
        <taxon>Arachnia</taxon>
    </lineage>
</organism>